<proteinExistence type="predicted"/>
<protein>
    <submittedName>
        <fullName evidence="1">Uncharacterized protein</fullName>
    </submittedName>
</protein>
<name>F9WZP5_ZYMTI</name>
<accession>F9WZP5</accession>
<dbReference type="HOGENOM" id="CLU_2489570_0_0_1"/>
<evidence type="ECO:0000313" key="2">
    <source>
        <dbReference type="Proteomes" id="UP000008062"/>
    </source>
</evidence>
<dbReference type="InParanoid" id="F9WZP5"/>
<reference evidence="1 2" key="1">
    <citation type="journal article" date="2011" name="PLoS Genet.">
        <title>Finished genome of the fungal wheat pathogen Mycosphaerella graminicola reveals dispensome structure, chromosome plasticity, and stealth pathogenesis.</title>
        <authorList>
            <person name="Goodwin S.B."/>
            <person name="Ben M'barek S."/>
            <person name="Dhillon B."/>
            <person name="Wittenberg A.H.J."/>
            <person name="Crane C.F."/>
            <person name="Hane J.K."/>
            <person name="Foster A.J."/>
            <person name="Van der Lee T.A.J."/>
            <person name="Grimwood J."/>
            <person name="Aerts A."/>
            <person name="Antoniw J."/>
            <person name="Bailey A."/>
            <person name="Bluhm B."/>
            <person name="Bowler J."/>
            <person name="Bristow J."/>
            <person name="van der Burgt A."/>
            <person name="Canto-Canche B."/>
            <person name="Churchill A.C.L."/>
            <person name="Conde-Ferraez L."/>
            <person name="Cools H.J."/>
            <person name="Coutinho P.M."/>
            <person name="Csukai M."/>
            <person name="Dehal P."/>
            <person name="De Wit P."/>
            <person name="Donzelli B."/>
            <person name="van de Geest H.C."/>
            <person name="van Ham R.C.H.J."/>
            <person name="Hammond-Kosack K.E."/>
            <person name="Henrissat B."/>
            <person name="Kilian A."/>
            <person name="Kobayashi A.K."/>
            <person name="Koopmann E."/>
            <person name="Kourmpetis Y."/>
            <person name="Kuzniar A."/>
            <person name="Lindquist E."/>
            <person name="Lombard V."/>
            <person name="Maliepaard C."/>
            <person name="Martins N."/>
            <person name="Mehrabi R."/>
            <person name="Nap J.P.H."/>
            <person name="Ponomarenko A."/>
            <person name="Rudd J.J."/>
            <person name="Salamov A."/>
            <person name="Schmutz J."/>
            <person name="Schouten H.J."/>
            <person name="Shapiro H."/>
            <person name="Stergiopoulos I."/>
            <person name="Torriani S.F.F."/>
            <person name="Tu H."/>
            <person name="de Vries R.P."/>
            <person name="Waalwijk C."/>
            <person name="Ware S.B."/>
            <person name="Wiebenga A."/>
            <person name="Zwiers L.-H."/>
            <person name="Oliver R.P."/>
            <person name="Grigoriev I.V."/>
            <person name="Kema G.H.J."/>
        </authorList>
    </citation>
    <scope>NUCLEOTIDE SEQUENCE [LARGE SCALE GENOMIC DNA]</scope>
    <source>
        <strain evidence="2">CBS 115943 / IPO323</strain>
    </source>
</reference>
<dbReference type="AlphaFoldDB" id="F9WZP5"/>
<feature type="non-terminal residue" evidence="1">
    <location>
        <position position="87"/>
    </location>
</feature>
<gene>
    <name evidence="1" type="ORF">MYCGRDRAFT_102067</name>
</gene>
<dbReference type="EMBL" id="CM001196">
    <property type="protein sequence ID" value="EGP90927.1"/>
    <property type="molecule type" value="Genomic_DNA"/>
</dbReference>
<sequence length="87" mass="9159">MVKDPSGGNQNDREMEWKKISSECKRFTALLAMGSTVCKKLLTSIPQKCRHLASANDDSVAAGSATLVVVVGLGRAVGSVRVSAARP</sequence>
<evidence type="ECO:0000313" key="1">
    <source>
        <dbReference type="EMBL" id="EGP90927.1"/>
    </source>
</evidence>
<dbReference type="GeneID" id="13403890"/>
<keyword evidence="2" id="KW-1185">Reference proteome</keyword>
<dbReference type="RefSeq" id="XP_003855951.1">
    <property type="nucleotide sequence ID" value="XM_003855903.1"/>
</dbReference>
<dbReference type="KEGG" id="ztr:MYCGRDRAFT_102067"/>
<organism evidence="1 2">
    <name type="scientific">Zymoseptoria tritici (strain CBS 115943 / IPO323)</name>
    <name type="common">Speckled leaf blotch fungus</name>
    <name type="synonym">Septoria tritici</name>
    <dbReference type="NCBI Taxonomy" id="336722"/>
    <lineage>
        <taxon>Eukaryota</taxon>
        <taxon>Fungi</taxon>
        <taxon>Dikarya</taxon>
        <taxon>Ascomycota</taxon>
        <taxon>Pezizomycotina</taxon>
        <taxon>Dothideomycetes</taxon>
        <taxon>Dothideomycetidae</taxon>
        <taxon>Mycosphaerellales</taxon>
        <taxon>Mycosphaerellaceae</taxon>
        <taxon>Zymoseptoria</taxon>
    </lineage>
</organism>
<dbReference type="Proteomes" id="UP000008062">
    <property type="component" value="Chromosome 1"/>
</dbReference>